<gene>
    <name evidence="2" type="ORF">SAMN04487955_102345</name>
</gene>
<dbReference type="AlphaFoldDB" id="A0A1I7G909"/>
<feature type="domain" description="Putative zinc-finger" evidence="1">
    <location>
        <begin position="8"/>
        <end position="41"/>
    </location>
</feature>
<keyword evidence="3" id="KW-1185">Reference proteome</keyword>
<dbReference type="InterPro" id="IPR027383">
    <property type="entry name" value="Znf_put"/>
</dbReference>
<reference evidence="3" key="1">
    <citation type="submission" date="2016-10" db="EMBL/GenBank/DDBJ databases">
        <authorList>
            <person name="Varghese N."/>
            <person name="Submissions S."/>
        </authorList>
    </citation>
    <scope>NUCLEOTIDE SEQUENCE [LARGE SCALE GENOMIC DNA]</scope>
    <source>
        <strain evidence="3">CGMCC 1.6981</strain>
    </source>
</reference>
<evidence type="ECO:0000259" key="1">
    <source>
        <dbReference type="Pfam" id="PF13490"/>
    </source>
</evidence>
<dbReference type="RefSeq" id="WP_089793298.1">
    <property type="nucleotide sequence ID" value="NZ_FPBP01000002.1"/>
</dbReference>
<evidence type="ECO:0000313" key="2">
    <source>
        <dbReference type="EMBL" id="SFU44746.1"/>
    </source>
</evidence>
<accession>A0A1I7G909</accession>
<protein>
    <submittedName>
        <fullName evidence="2">Mycothiol system anti-sigma-R factor</fullName>
    </submittedName>
</protein>
<organism evidence="2 3">
    <name type="scientific">Halomonas korlensis</name>
    <dbReference type="NCBI Taxonomy" id="463301"/>
    <lineage>
        <taxon>Bacteria</taxon>
        <taxon>Pseudomonadati</taxon>
        <taxon>Pseudomonadota</taxon>
        <taxon>Gammaproteobacteria</taxon>
        <taxon>Oceanospirillales</taxon>
        <taxon>Halomonadaceae</taxon>
        <taxon>Halomonas</taxon>
    </lineage>
</organism>
<name>A0A1I7G909_9GAMM</name>
<sequence length="87" mass="10183">MSARPLDCEEVIEQLFEYLDRELDERRAADIEHHLARCRDCFSRAQFETRLRSRVAAAGTVKAPPRLHLRIRQLLDRFDDGAANTHH</sequence>
<evidence type="ECO:0000313" key="3">
    <source>
        <dbReference type="Proteomes" id="UP000198693"/>
    </source>
</evidence>
<dbReference type="Proteomes" id="UP000198693">
    <property type="component" value="Unassembled WGS sequence"/>
</dbReference>
<dbReference type="STRING" id="463301.SAMN04487955_102345"/>
<dbReference type="Pfam" id="PF13490">
    <property type="entry name" value="zf-HC2"/>
    <property type="match status" value="1"/>
</dbReference>
<dbReference type="EMBL" id="FPBP01000002">
    <property type="protein sequence ID" value="SFU44746.1"/>
    <property type="molecule type" value="Genomic_DNA"/>
</dbReference>
<dbReference type="OrthoDB" id="3267840at2"/>
<proteinExistence type="predicted"/>